<evidence type="ECO:0000313" key="1">
    <source>
        <dbReference type="EMBL" id="GGU67411.1"/>
    </source>
</evidence>
<dbReference type="Proteomes" id="UP000649573">
    <property type="component" value="Unassembled WGS sequence"/>
</dbReference>
<dbReference type="EMBL" id="BMRE01000042">
    <property type="protein sequence ID" value="GGU67411.1"/>
    <property type="molecule type" value="Genomic_DNA"/>
</dbReference>
<organism evidence="1 2">
    <name type="scientific">Lentzea flava</name>
    <dbReference type="NCBI Taxonomy" id="103732"/>
    <lineage>
        <taxon>Bacteria</taxon>
        <taxon>Bacillati</taxon>
        <taxon>Actinomycetota</taxon>
        <taxon>Actinomycetes</taxon>
        <taxon>Pseudonocardiales</taxon>
        <taxon>Pseudonocardiaceae</taxon>
        <taxon>Lentzea</taxon>
    </lineage>
</organism>
<accession>A0ABQ2V4E1</accession>
<comment type="caution">
    <text evidence="1">The sequence shown here is derived from an EMBL/GenBank/DDBJ whole genome shotgun (WGS) entry which is preliminary data.</text>
</comment>
<gene>
    <name evidence="1" type="ORF">GCM10010178_69070</name>
</gene>
<dbReference type="RefSeq" id="WP_229813209.1">
    <property type="nucleotide sequence ID" value="NZ_BMRE01000042.1"/>
</dbReference>
<name>A0ABQ2V4E1_9PSEU</name>
<sequence>MIYSNACDITAAANAHDDGHLIDTDDLATISPYITHTIRPFGDRVPDLSPPEGGAGHHA</sequence>
<evidence type="ECO:0008006" key="3">
    <source>
        <dbReference type="Google" id="ProtNLM"/>
    </source>
</evidence>
<proteinExistence type="predicted"/>
<keyword evidence="2" id="KW-1185">Reference proteome</keyword>
<evidence type="ECO:0000313" key="2">
    <source>
        <dbReference type="Proteomes" id="UP000649573"/>
    </source>
</evidence>
<reference evidence="2" key="1">
    <citation type="journal article" date="2019" name="Int. J. Syst. Evol. Microbiol.">
        <title>The Global Catalogue of Microorganisms (GCM) 10K type strain sequencing project: providing services to taxonomists for standard genome sequencing and annotation.</title>
        <authorList>
            <consortium name="The Broad Institute Genomics Platform"/>
            <consortium name="The Broad Institute Genome Sequencing Center for Infectious Disease"/>
            <person name="Wu L."/>
            <person name="Ma J."/>
        </authorList>
    </citation>
    <scope>NUCLEOTIDE SEQUENCE [LARGE SCALE GENOMIC DNA]</scope>
    <source>
        <strain evidence="2">JCM 3296</strain>
    </source>
</reference>
<protein>
    <recommendedName>
        <fullName evidence="3">Tn3 transposase DDE domain-containing protein</fullName>
    </recommendedName>
</protein>